<evidence type="ECO:0000313" key="1">
    <source>
        <dbReference type="EMBL" id="MBQ0827643.1"/>
    </source>
</evidence>
<evidence type="ECO:0000313" key="2">
    <source>
        <dbReference type="Proteomes" id="UP000677875"/>
    </source>
</evidence>
<dbReference type="RefSeq" id="WP_210872183.1">
    <property type="nucleotide sequence ID" value="NZ_JAGPNL010000003.1"/>
</dbReference>
<sequence>MTTSTGTIPAGVLAVLALPDPAALAEDPLRGALCVWCAGPLTLATAVNLGELDSPRGRWWPRACPACAGTRAHRALFNHAPECADCQAIPADGQSAPCDTARHPYRLVRQSLR</sequence>
<name>A0A940XC81_9ACTN</name>
<comment type="caution">
    <text evidence="1">The sequence shown here is derived from an EMBL/GenBank/DDBJ whole genome shotgun (WGS) entry which is preliminary data.</text>
</comment>
<dbReference type="EMBL" id="JAGPNL010000003">
    <property type="protein sequence ID" value="MBQ0827643.1"/>
    <property type="molecule type" value="Genomic_DNA"/>
</dbReference>
<organism evidence="1 2">
    <name type="scientific">Streptomyces tagetis</name>
    <dbReference type="NCBI Taxonomy" id="2820809"/>
    <lineage>
        <taxon>Bacteria</taxon>
        <taxon>Bacillati</taxon>
        <taxon>Actinomycetota</taxon>
        <taxon>Actinomycetes</taxon>
        <taxon>Kitasatosporales</taxon>
        <taxon>Streptomycetaceae</taxon>
        <taxon>Streptomyces</taxon>
    </lineage>
</organism>
<proteinExistence type="predicted"/>
<reference evidence="1" key="1">
    <citation type="submission" date="2021-04" db="EMBL/GenBank/DDBJ databases">
        <title>Genome seq and assembly of Streptomyces sp. RG38.</title>
        <authorList>
            <person name="Chhetri G."/>
        </authorList>
    </citation>
    <scope>NUCLEOTIDE SEQUENCE</scope>
    <source>
        <strain evidence="1">RG38</strain>
    </source>
</reference>
<keyword evidence="2" id="KW-1185">Reference proteome</keyword>
<dbReference type="Proteomes" id="UP000677875">
    <property type="component" value="Unassembled WGS sequence"/>
</dbReference>
<accession>A0A940XC81</accession>
<dbReference type="AlphaFoldDB" id="A0A940XC81"/>
<protein>
    <submittedName>
        <fullName evidence="1">Uncharacterized protein</fullName>
    </submittedName>
</protein>
<gene>
    <name evidence="1" type="ORF">J5Y05_14150</name>
</gene>